<dbReference type="InterPro" id="IPR036709">
    <property type="entry name" value="Autotransporte_beta_dom_sf"/>
</dbReference>
<dbReference type="Proteomes" id="UP000226420">
    <property type="component" value="Unassembled WGS sequence"/>
</dbReference>
<accession>A0AAJ5BH53</accession>
<comment type="caution">
    <text evidence="4">The sequence shown here is derived from an EMBL/GenBank/DDBJ whole genome shotgun (WGS) entry which is preliminary data.</text>
</comment>
<dbReference type="InterPro" id="IPR051551">
    <property type="entry name" value="Autotransporter_adhesion"/>
</dbReference>
<dbReference type="GO" id="GO:0019867">
    <property type="term" value="C:outer membrane"/>
    <property type="evidence" value="ECO:0007669"/>
    <property type="project" value="InterPro"/>
</dbReference>
<dbReference type="NCBIfam" id="TIGR01414">
    <property type="entry name" value="autotrans_barl"/>
    <property type="match status" value="1"/>
</dbReference>
<name>A0AAJ5BH53_9GAMM</name>
<evidence type="ECO:0000313" key="5">
    <source>
        <dbReference type="Proteomes" id="UP000226420"/>
    </source>
</evidence>
<dbReference type="Gene3D" id="2.160.20.20">
    <property type="match status" value="1"/>
</dbReference>
<dbReference type="InterPro" id="IPR003991">
    <property type="entry name" value="Pertactin_virulence_factor"/>
</dbReference>
<dbReference type="PANTHER" id="PTHR35037:SF7">
    <property type="entry name" value="AUTOTRANSPORTER"/>
    <property type="match status" value="1"/>
</dbReference>
<keyword evidence="1" id="KW-0732">Signal</keyword>
<feature type="region of interest" description="Disordered" evidence="2">
    <location>
        <begin position="616"/>
        <end position="646"/>
    </location>
</feature>
<feature type="domain" description="Autotransporter" evidence="3">
    <location>
        <begin position="677"/>
        <end position="945"/>
    </location>
</feature>
<reference evidence="4 5" key="1">
    <citation type="submission" date="2016-10" db="EMBL/GenBank/DDBJ databases">
        <authorList>
            <person name="Varghese N."/>
            <person name="Submissions S."/>
        </authorList>
    </citation>
    <scope>NUCLEOTIDE SEQUENCE [LARGE SCALE GENOMIC DNA]</scope>
    <source>
        <strain evidence="4 5">DSM 5563</strain>
    </source>
</reference>
<gene>
    <name evidence="4" type="ORF">SAMN02745723_104121</name>
</gene>
<feature type="compositionally biased region" description="Pro residues" evidence="2">
    <location>
        <begin position="621"/>
        <end position="630"/>
    </location>
</feature>
<proteinExistence type="predicted"/>
<dbReference type="AlphaFoldDB" id="A0AAJ5BH53"/>
<dbReference type="SUPFAM" id="SSF103515">
    <property type="entry name" value="Autotransporter"/>
    <property type="match status" value="1"/>
</dbReference>
<evidence type="ECO:0000313" key="4">
    <source>
        <dbReference type="EMBL" id="SFC78513.1"/>
    </source>
</evidence>
<evidence type="ECO:0000256" key="2">
    <source>
        <dbReference type="SAM" id="MobiDB-lite"/>
    </source>
</evidence>
<dbReference type="InterPro" id="IPR005546">
    <property type="entry name" value="Autotransporte_beta"/>
</dbReference>
<dbReference type="RefSeq" id="WP_074822278.1">
    <property type="nucleotide sequence ID" value="NZ_FOLW01000004.1"/>
</dbReference>
<dbReference type="PRINTS" id="PR01484">
    <property type="entry name" value="PRTACTNFAMLY"/>
</dbReference>
<dbReference type="InterPro" id="IPR004899">
    <property type="entry name" value="Pertactin_central"/>
</dbReference>
<dbReference type="InterPro" id="IPR006315">
    <property type="entry name" value="OM_autotransptr_brl_dom"/>
</dbReference>
<evidence type="ECO:0000256" key="1">
    <source>
        <dbReference type="ARBA" id="ARBA00022729"/>
    </source>
</evidence>
<evidence type="ECO:0000259" key="3">
    <source>
        <dbReference type="PROSITE" id="PS51208"/>
    </source>
</evidence>
<dbReference type="InterPro" id="IPR011050">
    <property type="entry name" value="Pectin_lyase_fold/virulence"/>
</dbReference>
<sequence>MDMSIYQREFQGKPIHKFSKRALNQQLAMAGLLSFSTLVFQHHVMAADLGSQNADTITLQDQDKITADLRQDGILYGILNDYSRTANINLANNASITAVDTTKLTRGVIVKGNNSILTANRLSIDVTGSSAIGLDATGKKANIDLGTGSQINVEGDGSGYGYGITISGVSTLQANELLITTKGNYGVGLSINQQGTSVNLGSDSTILTSGNGASGVYIFGANGNDVNGPARLSATGLTVKTLGNVSYGFNIQENSIVDLGVGSKINTSGDDAIGIWAFGELKANALTVMTEGLNSTAVEIRDTAVANIGANSHLSSKQAGALVAYYRNAGTAKINFLGTQSERNSIFSGGSYGASAQFNSLINLSYTDINVDRGGALGLGLWALGGGVIKGDNLTINGAAGTRGVYAMMNAQIDLTGDTTIHMANPADMAIATQQDDGYRASRINADGKMDIVGGILSRGGLINIDMQSGSQWTGRAHSDHINGGALNITMTDSRWNITEDSNVDKLILHNTTIDFNEDKAGSVLTVGDLSGNGSFVLHTDLVNGHGDKLMITGSSAGEHKLTVLNRGGLATTGNEVLTVVETQDGQANFASTRLVELGGYLYDVRKNGTNWELYSSGTYTPPPEPLTPDPKPKPEPKPKPPITTSADAGANFLNIGYLLNYAETQTLLQRMGDLRQNGHSGDMWLRGFAGKFDSFAGGKLSRFDMNYNGMQLGADKQVTEQVPVFIGLFTGLTKGSPNYASGDGTVKSHHFGMYASYMAPDGFYLDGVVKYSRLKNEFSVRDSQNNRVNGDGNSDGISFSLESGQKLSLGQQDNGFYIEPQAQLSYSHQDAVQIKASNGLKVALGSYESMIGRASAVVGYELAQGNNSLNVYLKTGYLHELAGDTDYRLNGSPESHSFKGGWWNNGVGVSAQLSQQHIVYLDLDTSTGNRFNQRQINAGYRFNF</sequence>
<dbReference type="PANTHER" id="PTHR35037">
    <property type="entry name" value="C-TERMINAL REGION OF AIDA-LIKE PROTEIN"/>
    <property type="match status" value="1"/>
</dbReference>
<dbReference type="Gene3D" id="2.40.128.130">
    <property type="entry name" value="Autotransporter beta-domain"/>
    <property type="match status" value="1"/>
</dbReference>
<dbReference type="PROSITE" id="PS51208">
    <property type="entry name" value="AUTOTRANSPORTER"/>
    <property type="match status" value="1"/>
</dbReference>
<dbReference type="Pfam" id="PF03212">
    <property type="entry name" value="Pertactin"/>
    <property type="match status" value="1"/>
</dbReference>
<dbReference type="InterPro" id="IPR012332">
    <property type="entry name" value="Autotransporter_pectin_lyase_C"/>
</dbReference>
<dbReference type="SUPFAM" id="SSF51126">
    <property type="entry name" value="Pectin lyase-like"/>
    <property type="match status" value="1"/>
</dbReference>
<protein>
    <submittedName>
        <fullName evidence="4">Outer membrane autotransporter barrel domain-containing protein</fullName>
    </submittedName>
</protein>
<dbReference type="SMART" id="SM00869">
    <property type="entry name" value="Autotransporter"/>
    <property type="match status" value="1"/>
</dbReference>
<dbReference type="Pfam" id="PF03797">
    <property type="entry name" value="Autotransporter"/>
    <property type="match status" value="1"/>
</dbReference>
<organism evidence="4 5">
    <name type="scientific">Pragia fontium DSM 5563 = ATCC 49100</name>
    <dbReference type="NCBI Taxonomy" id="1122977"/>
    <lineage>
        <taxon>Bacteria</taxon>
        <taxon>Pseudomonadati</taxon>
        <taxon>Pseudomonadota</taxon>
        <taxon>Gammaproteobacteria</taxon>
        <taxon>Enterobacterales</taxon>
        <taxon>Budviciaceae</taxon>
        <taxon>Pragia</taxon>
    </lineage>
</organism>
<dbReference type="EMBL" id="FOLW01000004">
    <property type="protein sequence ID" value="SFC78513.1"/>
    <property type="molecule type" value="Genomic_DNA"/>
</dbReference>